<name>A0A1Q3FEZ4_CULTA</name>
<protein>
    <submittedName>
        <fullName evidence="9">Putative hexamethylene bis-acetamide-inducible protein</fullName>
    </submittedName>
</protein>
<dbReference type="GO" id="GO:0005654">
    <property type="term" value="C:nucleoplasm"/>
    <property type="evidence" value="ECO:0007669"/>
    <property type="project" value="TreeGrafter"/>
</dbReference>
<feature type="compositionally biased region" description="Basic and acidic residues" evidence="8">
    <location>
        <begin position="349"/>
        <end position="358"/>
    </location>
</feature>
<feature type="region of interest" description="Disordered" evidence="8">
    <location>
        <begin position="293"/>
        <end position="419"/>
    </location>
</feature>
<feature type="compositionally biased region" description="Polar residues" evidence="8">
    <location>
        <begin position="1"/>
        <end position="22"/>
    </location>
</feature>
<proteinExistence type="inferred from homology"/>
<comment type="similarity">
    <text evidence="2">Belongs to the HEXIM family.</text>
</comment>
<reference evidence="9" key="1">
    <citation type="submission" date="2017-01" db="EMBL/GenBank/DDBJ databases">
        <title>A deep insight into the sialotranscriptome of adult male and female Cluex tarsalis mosquitoes.</title>
        <authorList>
            <person name="Ribeiro J.M."/>
            <person name="Moreira F."/>
            <person name="Bernard K.A."/>
            <person name="Calvo E."/>
        </authorList>
    </citation>
    <scope>NUCLEOTIDE SEQUENCE</scope>
    <source>
        <strain evidence="9">Kern County</strain>
        <tissue evidence="9">Salivary glands</tissue>
    </source>
</reference>
<sequence>MSAKSAENTAENRNFLASQNDVQPAPSATAAVTAAELTGALLAAPERTSSASAAPATTTVVDEAGIARSSSSGGGGGGPNEKRRSNDGAKRKTRRGKAKRGKRSSSSRPYTKSQWKFQNHARIGAALANKRRAESLSDHPPLVPYNTNRFLMEDHMPQVLTPSGRTRDSSFSIDSEENYFYSLPEDEEEFLTKEFSSVYEDARSERLEGLSKTQLIQEYLQLEANFEQVTRRFAAKASSAGARDENESSAAPAIEGGGGGGRRLEDRIRELMAENLELRRQLEHASRIGMVLSAKSSPRPHAAAGVERMDSSSCSSSEDSESDSSSSSSSSSGGSSSSSMSDDDDDGEDGAREVEDRQPLVAMMDGGEGEPNGYHQLNGGVPEEDAIPLENGNGGDFNGAVSPLSSHSINSPPPPLVMN</sequence>
<dbReference type="GO" id="GO:0097322">
    <property type="term" value="F:7SK snRNA binding"/>
    <property type="evidence" value="ECO:0007669"/>
    <property type="project" value="TreeGrafter"/>
</dbReference>
<comment type="subcellular location">
    <subcellularLocation>
        <location evidence="1">Nucleus</location>
    </subcellularLocation>
</comment>
<feature type="region of interest" description="Disordered" evidence="8">
    <location>
        <begin position="45"/>
        <end position="118"/>
    </location>
</feature>
<dbReference type="AlphaFoldDB" id="A0A1Q3FEZ4"/>
<keyword evidence="4" id="KW-0805">Transcription regulation</keyword>
<accession>A0A1Q3FEZ4</accession>
<evidence type="ECO:0000313" key="9">
    <source>
        <dbReference type="EMBL" id="JAV26117.1"/>
    </source>
</evidence>
<feature type="compositionally biased region" description="Low complexity" evidence="8">
    <location>
        <begin position="45"/>
        <end position="59"/>
    </location>
</feature>
<evidence type="ECO:0000256" key="7">
    <source>
        <dbReference type="ARBA" id="ARBA00023242"/>
    </source>
</evidence>
<keyword evidence="5" id="KW-0175">Coiled coil</keyword>
<feature type="compositionally biased region" description="Basic residues" evidence="8">
    <location>
        <begin position="91"/>
        <end position="105"/>
    </location>
</feature>
<organism evidence="9">
    <name type="scientific">Culex tarsalis</name>
    <name type="common">Encephalitis mosquito</name>
    <dbReference type="NCBI Taxonomy" id="7177"/>
    <lineage>
        <taxon>Eukaryota</taxon>
        <taxon>Metazoa</taxon>
        <taxon>Ecdysozoa</taxon>
        <taxon>Arthropoda</taxon>
        <taxon>Hexapoda</taxon>
        <taxon>Insecta</taxon>
        <taxon>Pterygota</taxon>
        <taxon>Neoptera</taxon>
        <taxon>Endopterygota</taxon>
        <taxon>Diptera</taxon>
        <taxon>Nematocera</taxon>
        <taxon>Culicoidea</taxon>
        <taxon>Culicidae</taxon>
        <taxon>Culicinae</taxon>
        <taxon>Culicini</taxon>
        <taxon>Culex</taxon>
        <taxon>Culex</taxon>
    </lineage>
</organism>
<evidence type="ECO:0000256" key="2">
    <source>
        <dbReference type="ARBA" id="ARBA00008409"/>
    </source>
</evidence>
<dbReference type="GO" id="GO:0004861">
    <property type="term" value="F:cyclin-dependent protein serine/threonine kinase inhibitor activity"/>
    <property type="evidence" value="ECO:0007669"/>
    <property type="project" value="InterPro"/>
</dbReference>
<dbReference type="PANTHER" id="PTHR13469:SF8">
    <property type="entry name" value="HEXIM P-TEFB COMPLEX SUBUNIT 1"/>
    <property type="match status" value="1"/>
</dbReference>
<feature type="region of interest" description="Disordered" evidence="8">
    <location>
        <begin position="238"/>
        <end position="262"/>
    </location>
</feature>
<dbReference type="GO" id="GO:0005737">
    <property type="term" value="C:cytoplasm"/>
    <property type="evidence" value="ECO:0007669"/>
    <property type="project" value="InterPro"/>
</dbReference>
<feature type="compositionally biased region" description="Basic and acidic residues" evidence="8">
    <location>
        <begin position="80"/>
        <end position="90"/>
    </location>
</feature>
<evidence type="ECO:0000256" key="1">
    <source>
        <dbReference type="ARBA" id="ARBA00004123"/>
    </source>
</evidence>
<evidence type="ECO:0000256" key="5">
    <source>
        <dbReference type="ARBA" id="ARBA00023054"/>
    </source>
</evidence>
<dbReference type="GO" id="GO:0000122">
    <property type="term" value="P:negative regulation of transcription by RNA polymerase II"/>
    <property type="evidence" value="ECO:0007669"/>
    <property type="project" value="InterPro"/>
</dbReference>
<keyword evidence="3" id="KW-0678">Repressor</keyword>
<dbReference type="PRINTS" id="PR02094">
    <property type="entry name" value="HEXIMFAMILY"/>
</dbReference>
<evidence type="ECO:0000256" key="6">
    <source>
        <dbReference type="ARBA" id="ARBA00023163"/>
    </source>
</evidence>
<dbReference type="InterPro" id="IPR024872">
    <property type="entry name" value="HEXIM"/>
</dbReference>
<feature type="region of interest" description="Disordered" evidence="8">
    <location>
        <begin position="1"/>
        <end position="30"/>
    </location>
</feature>
<evidence type="ECO:0000256" key="4">
    <source>
        <dbReference type="ARBA" id="ARBA00023015"/>
    </source>
</evidence>
<feature type="compositionally biased region" description="Low complexity" evidence="8">
    <location>
        <begin position="311"/>
        <end position="340"/>
    </location>
</feature>
<keyword evidence="6" id="KW-0804">Transcription</keyword>
<keyword evidence="7" id="KW-0539">Nucleus</keyword>
<dbReference type="Gene3D" id="6.10.250.2910">
    <property type="match status" value="1"/>
</dbReference>
<dbReference type="Pfam" id="PF15313">
    <property type="entry name" value="HEXIM"/>
    <property type="match status" value="1"/>
</dbReference>
<evidence type="ECO:0000256" key="3">
    <source>
        <dbReference type="ARBA" id="ARBA00022491"/>
    </source>
</evidence>
<evidence type="ECO:0000256" key="8">
    <source>
        <dbReference type="SAM" id="MobiDB-lite"/>
    </source>
</evidence>
<dbReference type="EMBL" id="GFDL01008928">
    <property type="protein sequence ID" value="JAV26117.1"/>
    <property type="molecule type" value="Transcribed_RNA"/>
</dbReference>
<dbReference type="PANTHER" id="PTHR13469">
    <property type="entry name" value="HEXAMETHYLENE BISACETAMIDE INDUCIBLE 1"/>
    <property type="match status" value="1"/>
</dbReference>